<proteinExistence type="predicted"/>
<sequence>MSRSPGNSKPDSTGSGKIADRFREVVSLVTNAKAKAKAKANKPDIRELDHGSPVSPLRRGGPTVSSSSGSSGSFSGNKTGSIPVSKKSTSAPIHSSNSGELSGSSENSPTANRSGGNVRGLKPKAGDSRSNSGSGATPKSHSPKIHSPKIHSPKTHSPKIHSPKTHSPKIHSPKTHSGSGQTVNSPPVPVLPAGNICPSGKVVNTGMENKNTKSDVLGYGTGNYGHGSIMRAGAGRVDTSSVRGGIRSDSGKRGVESVDPEQLKLVGNEHYKNGQFAEALSFYDRAVAVLPRSASYRSNRAAALIGLGRLSEAVRECQQALYCDPDYDRAHHRLASLFIRLGQVENARRHLCHPRLTPNPTEMLKLQLVDKHISKCIDVRRSGDWNSVLRELDSASTAGADSSPQLFMCRAEALLKLHQIDDAESVLSHAPKSDPEINHSPFEATFFGMFAEAYSFYVRCQIEMALGRFENAVTSAEKANHIDPQNVEIAVLLNKIRKVARARTRGNDLFKSDRFTEACSAYGDGLRVDPSNSVLYCNRAACWYKIGQWQKSIEDSNQALLYRPNYTKALLRRATSYNKLEKWEEAVKDYEVLRKELPNDNDVAEALFHANISLKKSRGEEVTNLKFGGEVERVSGLEQFRTAISSSGVSVVHFEGASNSKCRQLSPFLDTLCAKYPYVNFLKVDIYENATVATAENVRFVPTFKIYKNGNQMKVIVSPSRDVLEQSVKHYSL</sequence>
<feature type="repeat" description="TPR" evidence="3">
    <location>
        <begin position="260"/>
        <end position="293"/>
    </location>
</feature>
<feature type="compositionally biased region" description="Low complexity" evidence="4">
    <location>
        <begin position="60"/>
        <end position="81"/>
    </location>
</feature>
<feature type="compositionally biased region" description="Low complexity" evidence="4">
    <location>
        <begin position="95"/>
        <end position="108"/>
    </location>
</feature>
<dbReference type="PANTHER" id="PTHR46050">
    <property type="entry name" value="TPR REPEAT-CONTAINING THIOREDOXIN"/>
    <property type="match status" value="1"/>
</dbReference>
<accession>A0AAV0Z8M8</accession>
<feature type="region of interest" description="Disordered" evidence="4">
    <location>
        <begin position="1"/>
        <end position="192"/>
    </location>
</feature>
<gene>
    <name evidence="6" type="ORF">VFH_I079760</name>
</gene>
<dbReference type="SUPFAM" id="SSF52833">
    <property type="entry name" value="Thioredoxin-like"/>
    <property type="match status" value="1"/>
</dbReference>
<keyword evidence="2 3" id="KW-0802">TPR repeat</keyword>
<evidence type="ECO:0000256" key="1">
    <source>
        <dbReference type="ARBA" id="ARBA00022737"/>
    </source>
</evidence>
<dbReference type="GO" id="GO:0006950">
    <property type="term" value="P:response to stress"/>
    <property type="evidence" value="ECO:0007669"/>
    <property type="project" value="UniProtKB-ARBA"/>
</dbReference>
<feature type="compositionally biased region" description="Basic and acidic residues" evidence="4">
    <location>
        <begin position="41"/>
        <end position="50"/>
    </location>
</feature>
<evidence type="ECO:0000313" key="7">
    <source>
        <dbReference type="Proteomes" id="UP001157006"/>
    </source>
</evidence>
<feature type="compositionally biased region" description="Basic residues" evidence="4">
    <location>
        <begin position="141"/>
        <end position="174"/>
    </location>
</feature>
<feature type="compositionally biased region" description="Polar residues" evidence="4">
    <location>
        <begin position="1"/>
        <end position="15"/>
    </location>
</feature>
<dbReference type="GO" id="GO:0005737">
    <property type="term" value="C:cytoplasm"/>
    <property type="evidence" value="ECO:0007669"/>
    <property type="project" value="TreeGrafter"/>
</dbReference>
<dbReference type="Gene3D" id="3.40.30.10">
    <property type="entry name" value="Glutaredoxin"/>
    <property type="match status" value="1"/>
</dbReference>
<dbReference type="InterPro" id="IPR019734">
    <property type="entry name" value="TPR_rpt"/>
</dbReference>
<keyword evidence="7" id="KW-1185">Reference proteome</keyword>
<feature type="domain" description="Thioredoxin" evidence="5">
    <location>
        <begin position="638"/>
        <end position="728"/>
    </location>
</feature>
<feature type="compositionally biased region" description="Polar residues" evidence="4">
    <location>
        <begin position="128"/>
        <end position="140"/>
    </location>
</feature>
<dbReference type="AlphaFoldDB" id="A0AAV0Z8M8"/>
<reference evidence="6 7" key="1">
    <citation type="submission" date="2023-01" db="EMBL/GenBank/DDBJ databases">
        <authorList>
            <person name="Kreplak J."/>
        </authorList>
    </citation>
    <scope>NUCLEOTIDE SEQUENCE [LARGE SCALE GENOMIC DNA]</scope>
</reference>
<keyword evidence="1" id="KW-0677">Repeat</keyword>
<dbReference type="InterPro" id="IPR013766">
    <property type="entry name" value="Thioredoxin_domain"/>
</dbReference>
<evidence type="ECO:0000256" key="2">
    <source>
        <dbReference type="ARBA" id="ARBA00022803"/>
    </source>
</evidence>
<dbReference type="PANTHER" id="PTHR46050:SF3">
    <property type="entry name" value="TPR REPEAT-CONTAINING THIOREDOXIN TTL1"/>
    <property type="match status" value="1"/>
</dbReference>
<evidence type="ECO:0000256" key="3">
    <source>
        <dbReference type="PROSITE-ProRule" id="PRU00339"/>
    </source>
</evidence>
<organism evidence="6 7">
    <name type="scientific">Vicia faba</name>
    <name type="common">Broad bean</name>
    <name type="synonym">Faba vulgaris</name>
    <dbReference type="NCBI Taxonomy" id="3906"/>
    <lineage>
        <taxon>Eukaryota</taxon>
        <taxon>Viridiplantae</taxon>
        <taxon>Streptophyta</taxon>
        <taxon>Embryophyta</taxon>
        <taxon>Tracheophyta</taxon>
        <taxon>Spermatophyta</taxon>
        <taxon>Magnoliopsida</taxon>
        <taxon>eudicotyledons</taxon>
        <taxon>Gunneridae</taxon>
        <taxon>Pentapetalae</taxon>
        <taxon>rosids</taxon>
        <taxon>fabids</taxon>
        <taxon>Fabales</taxon>
        <taxon>Fabaceae</taxon>
        <taxon>Papilionoideae</taxon>
        <taxon>50 kb inversion clade</taxon>
        <taxon>NPAAA clade</taxon>
        <taxon>Hologalegina</taxon>
        <taxon>IRL clade</taxon>
        <taxon>Fabeae</taxon>
        <taxon>Vicia</taxon>
    </lineage>
</organism>
<dbReference type="SMART" id="SM00028">
    <property type="entry name" value="TPR"/>
    <property type="match status" value="7"/>
</dbReference>
<name>A0AAV0Z8M8_VICFA</name>
<dbReference type="PROSITE" id="PS50005">
    <property type="entry name" value="TPR"/>
    <property type="match status" value="1"/>
</dbReference>
<dbReference type="CDD" id="cd02947">
    <property type="entry name" value="TRX_family"/>
    <property type="match status" value="1"/>
</dbReference>
<dbReference type="InterPro" id="IPR036249">
    <property type="entry name" value="Thioredoxin-like_sf"/>
</dbReference>
<evidence type="ECO:0000256" key="4">
    <source>
        <dbReference type="SAM" id="MobiDB-lite"/>
    </source>
</evidence>
<feature type="region of interest" description="Disordered" evidence="4">
    <location>
        <begin position="235"/>
        <end position="257"/>
    </location>
</feature>
<dbReference type="EMBL" id="OX451735">
    <property type="protein sequence ID" value="CAI8593214.1"/>
    <property type="molecule type" value="Genomic_DNA"/>
</dbReference>
<dbReference type="Pfam" id="PF13174">
    <property type="entry name" value="TPR_6"/>
    <property type="match status" value="1"/>
</dbReference>
<dbReference type="Proteomes" id="UP001157006">
    <property type="component" value="Chromosome 1S"/>
</dbReference>
<evidence type="ECO:0000313" key="6">
    <source>
        <dbReference type="EMBL" id="CAI8593214.1"/>
    </source>
</evidence>
<dbReference type="FunFam" id="3.40.30.10:FF:000211">
    <property type="entry name" value="TPR repeat-containing thioredoxin TTL4"/>
    <property type="match status" value="1"/>
</dbReference>
<dbReference type="Pfam" id="PF13432">
    <property type="entry name" value="TPR_16"/>
    <property type="match status" value="1"/>
</dbReference>
<dbReference type="Gene3D" id="1.25.40.10">
    <property type="entry name" value="Tetratricopeptide repeat domain"/>
    <property type="match status" value="1"/>
</dbReference>
<dbReference type="InterPro" id="IPR044534">
    <property type="entry name" value="TTL1-4"/>
</dbReference>
<feature type="compositionally biased region" description="Polar residues" evidence="4">
    <location>
        <begin position="175"/>
        <end position="185"/>
    </location>
</feature>
<evidence type="ECO:0000259" key="5">
    <source>
        <dbReference type="Pfam" id="PF00085"/>
    </source>
</evidence>
<dbReference type="SUPFAM" id="SSF48452">
    <property type="entry name" value="TPR-like"/>
    <property type="match status" value="2"/>
</dbReference>
<protein>
    <recommendedName>
        <fullName evidence="5">Thioredoxin domain-containing protein</fullName>
    </recommendedName>
</protein>
<dbReference type="Pfam" id="PF00085">
    <property type="entry name" value="Thioredoxin"/>
    <property type="match status" value="1"/>
</dbReference>
<dbReference type="InterPro" id="IPR011990">
    <property type="entry name" value="TPR-like_helical_dom_sf"/>
</dbReference>